<keyword evidence="14" id="KW-1185">Reference proteome</keyword>
<dbReference type="AlphaFoldDB" id="A0A5S4FJ95"/>
<dbReference type="GO" id="GO:0051537">
    <property type="term" value="F:2 iron, 2 sulfur cluster binding"/>
    <property type="evidence" value="ECO:0007669"/>
    <property type="project" value="UniProtKB-KW"/>
</dbReference>
<dbReference type="OrthoDB" id="9796486at2"/>
<dbReference type="InterPro" id="IPR050353">
    <property type="entry name" value="PyrK_electron_transfer"/>
</dbReference>
<dbReference type="Gene3D" id="2.40.30.10">
    <property type="entry name" value="Translation factors"/>
    <property type="match status" value="1"/>
</dbReference>
<comment type="caution">
    <text evidence="13">The sequence shown here is derived from an EMBL/GenBank/DDBJ whole genome shotgun (WGS) entry which is preliminary data.</text>
</comment>
<dbReference type="EMBL" id="VCKY01000053">
    <property type="protein sequence ID" value="TMR20732.1"/>
    <property type="molecule type" value="Genomic_DNA"/>
</dbReference>
<dbReference type="GO" id="GO:0050660">
    <property type="term" value="F:flavin adenine dinucleotide binding"/>
    <property type="evidence" value="ECO:0007669"/>
    <property type="project" value="InterPro"/>
</dbReference>
<dbReference type="InterPro" id="IPR039261">
    <property type="entry name" value="FNR_nucleotide-bd"/>
</dbReference>
<dbReference type="Gene3D" id="3.40.50.80">
    <property type="entry name" value="Nucleotide-binding domain of ferredoxin-NADP reductase (FNR) module"/>
    <property type="match status" value="1"/>
</dbReference>
<keyword evidence="7" id="KW-0249">Electron transport</keyword>
<dbReference type="InterPro" id="IPR019480">
    <property type="entry name" value="Dihydroorotate_DH_Fe-S-bd"/>
</dbReference>
<feature type="binding site" evidence="11">
    <location>
        <position position="269"/>
    </location>
    <ligand>
        <name>[2Fe-2S] cluster</name>
        <dbReference type="ChEBI" id="CHEBI:190135"/>
    </ligand>
</feature>
<dbReference type="Pfam" id="PF10418">
    <property type="entry name" value="DHODB_Fe-S_bind"/>
    <property type="match status" value="1"/>
</dbReference>
<keyword evidence="3" id="KW-0285">Flavoprotein</keyword>
<evidence type="ECO:0000256" key="11">
    <source>
        <dbReference type="PIRSR" id="PIRSR006816-2"/>
    </source>
</evidence>
<evidence type="ECO:0000259" key="12">
    <source>
        <dbReference type="PROSITE" id="PS51384"/>
    </source>
</evidence>
<dbReference type="InterPro" id="IPR037117">
    <property type="entry name" value="Dihydroorotate_DH_ele_sf"/>
</dbReference>
<feature type="binding site" evidence="11">
    <location>
        <position position="251"/>
    </location>
    <ligand>
        <name>[2Fe-2S] cluster</name>
        <dbReference type="ChEBI" id="CHEBI:190135"/>
    </ligand>
</feature>
<evidence type="ECO:0000256" key="9">
    <source>
        <dbReference type="ARBA" id="ARBA00023014"/>
    </source>
</evidence>
<feature type="binding site" evidence="11">
    <location>
        <position position="246"/>
    </location>
    <ligand>
        <name>[2Fe-2S] cluster</name>
        <dbReference type="ChEBI" id="CHEBI:190135"/>
    </ligand>
</feature>
<evidence type="ECO:0000256" key="3">
    <source>
        <dbReference type="ARBA" id="ARBA00022630"/>
    </source>
</evidence>
<organism evidence="13 14">
    <name type="scientific">Nonomuraea turkmeniaca</name>
    <dbReference type="NCBI Taxonomy" id="103838"/>
    <lineage>
        <taxon>Bacteria</taxon>
        <taxon>Bacillati</taxon>
        <taxon>Actinomycetota</taxon>
        <taxon>Actinomycetes</taxon>
        <taxon>Streptosporangiales</taxon>
        <taxon>Streptosporangiaceae</taxon>
        <taxon>Nonomuraea</taxon>
    </lineage>
</organism>
<dbReference type="Gene3D" id="2.10.240.10">
    <property type="entry name" value="Dihydroorotate dehydrogenase, electron transfer subunit"/>
    <property type="match status" value="1"/>
</dbReference>
<dbReference type="InterPro" id="IPR017927">
    <property type="entry name" value="FAD-bd_FR_type"/>
</dbReference>
<reference evidence="13 14" key="1">
    <citation type="submission" date="2019-05" db="EMBL/GenBank/DDBJ databases">
        <title>Draft genome sequence of Nonomuraea turkmeniaca DSM 43926.</title>
        <authorList>
            <person name="Saricaoglu S."/>
            <person name="Isik K."/>
        </authorList>
    </citation>
    <scope>NUCLEOTIDE SEQUENCE [LARGE SCALE GENOMIC DNA]</scope>
    <source>
        <strain evidence="13 14">DSM 43926</strain>
    </source>
</reference>
<evidence type="ECO:0000256" key="10">
    <source>
        <dbReference type="ARBA" id="ARBA00034078"/>
    </source>
</evidence>
<feature type="binding site" evidence="11">
    <location>
        <position position="254"/>
    </location>
    <ligand>
        <name>[2Fe-2S] cluster</name>
        <dbReference type="ChEBI" id="CHEBI:190135"/>
    </ligand>
</feature>
<keyword evidence="2" id="KW-0813">Transport</keyword>
<dbReference type="InterPro" id="IPR012165">
    <property type="entry name" value="Cyt_c3_hydrogenase_gsu"/>
</dbReference>
<evidence type="ECO:0000256" key="5">
    <source>
        <dbReference type="ARBA" id="ARBA00022723"/>
    </source>
</evidence>
<proteinExistence type="inferred from homology"/>
<evidence type="ECO:0000256" key="2">
    <source>
        <dbReference type="ARBA" id="ARBA00022448"/>
    </source>
</evidence>
<evidence type="ECO:0000313" key="13">
    <source>
        <dbReference type="EMBL" id="TMR20732.1"/>
    </source>
</evidence>
<comment type="similarity">
    <text evidence="1">Belongs to the PyrK family.</text>
</comment>
<accession>A0A5S4FJ95</accession>
<dbReference type="GO" id="GO:0016491">
    <property type="term" value="F:oxidoreductase activity"/>
    <property type="evidence" value="ECO:0007669"/>
    <property type="project" value="InterPro"/>
</dbReference>
<dbReference type="InterPro" id="IPR017938">
    <property type="entry name" value="Riboflavin_synthase-like_b-brl"/>
</dbReference>
<feature type="domain" description="FAD-binding FR-type" evidence="12">
    <location>
        <begin position="22"/>
        <end position="124"/>
    </location>
</feature>
<evidence type="ECO:0000256" key="7">
    <source>
        <dbReference type="ARBA" id="ARBA00022982"/>
    </source>
</evidence>
<gene>
    <name evidence="13" type="ORF">ETD86_17760</name>
</gene>
<comment type="cofactor">
    <cofactor evidence="10">
        <name>[2Fe-2S] cluster</name>
        <dbReference type="ChEBI" id="CHEBI:190135"/>
    </cofactor>
</comment>
<dbReference type="RefSeq" id="WP_138667265.1">
    <property type="nucleotide sequence ID" value="NZ_VCKY01000053.1"/>
</dbReference>
<sequence length="280" mass="28894">MGSPISTAGRLLPVEGQPAPAPRAGLALVTSNTHLSDRYWSLRLQAPEIAAGVRPGQFVMVTVARGTDSHPALPRPMAIYDWDAGDGWIEIVYGVVGAGSRLMTGLAAGERITVVGPLGQGFTVNDAESILTVGRGIGSCSLAGVALAAARRGVRVRAVLSGRHPGALVGAEAFVRAGADPLLLVHDADASSAPARIGAQLSRLLDTQPPDRIYTCGSRRLLDLCGDLGRAWGAEVQVSLEAHMACGLGYCHGCSSSLPGSSSEEPLVCADGPVFRWADA</sequence>
<evidence type="ECO:0000256" key="8">
    <source>
        <dbReference type="ARBA" id="ARBA00023004"/>
    </source>
</evidence>
<dbReference type="PANTHER" id="PTHR43513">
    <property type="entry name" value="DIHYDROOROTATE DEHYDROGENASE B (NAD(+)), ELECTRON TRANSFER SUBUNIT"/>
    <property type="match status" value="1"/>
</dbReference>
<dbReference type="SUPFAM" id="SSF63380">
    <property type="entry name" value="Riboflavin synthase domain-like"/>
    <property type="match status" value="1"/>
</dbReference>
<dbReference type="PANTHER" id="PTHR43513:SF3">
    <property type="entry name" value="DIHYDROOROTATE DEHYDROGENASE B (NAD(+)), ELECTRON TRANSFER SUBUNIT-RELATED"/>
    <property type="match status" value="1"/>
</dbReference>
<dbReference type="Proteomes" id="UP000309128">
    <property type="component" value="Unassembled WGS sequence"/>
</dbReference>
<evidence type="ECO:0000256" key="4">
    <source>
        <dbReference type="ARBA" id="ARBA00022714"/>
    </source>
</evidence>
<name>A0A5S4FJ95_9ACTN</name>
<keyword evidence="5 11" id="KW-0479">Metal-binding</keyword>
<dbReference type="GO" id="GO:0006221">
    <property type="term" value="P:pyrimidine nucleotide biosynthetic process"/>
    <property type="evidence" value="ECO:0007669"/>
    <property type="project" value="InterPro"/>
</dbReference>
<dbReference type="PIRSF" id="PIRSF006816">
    <property type="entry name" value="Cyc3_hyd_g"/>
    <property type="match status" value="1"/>
</dbReference>
<dbReference type="SUPFAM" id="SSF52343">
    <property type="entry name" value="Ferredoxin reductase-like, C-terminal NADP-linked domain"/>
    <property type="match status" value="1"/>
</dbReference>
<keyword evidence="6" id="KW-0274">FAD</keyword>
<keyword evidence="9 11" id="KW-0411">Iron-sulfur</keyword>
<dbReference type="PROSITE" id="PS51384">
    <property type="entry name" value="FAD_FR"/>
    <property type="match status" value="1"/>
</dbReference>
<protein>
    <submittedName>
        <fullName evidence="13">Dihydroorotate oxidase electron transfer subunit</fullName>
    </submittedName>
</protein>
<comment type="cofactor">
    <cofactor evidence="11">
        <name>[2Fe-2S] cluster</name>
        <dbReference type="ChEBI" id="CHEBI:190135"/>
    </cofactor>
    <text evidence="11">Binds 1 [2Fe-2S] cluster per subunit.</text>
</comment>
<evidence type="ECO:0000256" key="1">
    <source>
        <dbReference type="ARBA" id="ARBA00006422"/>
    </source>
</evidence>
<evidence type="ECO:0000313" key="14">
    <source>
        <dbReference type="Proteomes" id="UP000309128"/>
    </source>
</evidence>
<dbReference type="GO" id="GO:0046872">
    <property type="term" value="F:metal ion binding"/>
    <property type="evidence" value="ECO:0007669"/>
    <property type="project" value="UniProtKB-KW"/>
</dbReference>
<evidence type="ECO:0000256" key="6">
    <source>
        <dbReference type="ARBA" id="ARBA00022827"/>
    </source>
</evidence>
<keyword evidence="4 11" id="KW-0001">2Fe-2S</keyword>
<keyword evidence="8 11" id="KW-0408">Iron</keyword>